<keyword evidence="11" id="KW-1185">Reference proteome</keyword>
<evidence type="ECO:0000313" key="11">
    <source>
        <dbReference type="Proteomes" id="UP000184330"/>
    </source>
</evidence>
<feature type="transmembrane region" description="Helical" evidence="9">
    <location>
        <begin position="667"/>
        <end position="685"/>
    </location>
</feature>
<sequence>MSSRMPGSVGAPLGGDPALAFQTDHSTGIEALEELGVHDVSEKRTTVVNDAKVGEKGPTDDIQYVPMDEESFGIGKGMTASQKVDNMEEIALYALHYSYRPPGIGLSCFSAVLATIYQFKPQGIVLSATFLCVVSYVLALALEYIPKSGFIGKWFNPHAFNHKEHAAILIMSSTAARSAMAAEVIAVQRLWYTKIPNAAVCIFLIFSSQLLGYGIAGLLRKILVYPTKFFYPANLPIMSLLETLHRKKMDTKPQLKLFYWAFAIIFVWEIVPEYIMPILTAVNVFCLANRNSLVFTNIFGGGNGNEGLGFLSLCLDFQYIGSGALYLPLKTQFNTMVGYLLNIAVFLGIFYGNIWRAKDFPFLSQLLFSPESNSTSYVTFNQTAVLNEHGALDADKLGAAGVPYMAATFASYVLTQNMAITATLTHMCLYNWDDLKSAFDFISLSTIKSLAKPATWMFWKKETLTEEETANMDPHYKLMLPYKDAPDWWYGMVFLFSGVVGIICIYEADSGMSWWAFIVAVILASIMILFMGAQYGLTGFQLHVQPIIQMIGAYLEPGRPLTNMYFTLFGYNSVGQGMLLLQDLKLGQYAKLSPRCTFVMQMVGTLVGSILNYAITLSITTNQREILLSIEGTHIWSGAGLQSFNTQAITWGGLAKQMYSWGSTYQWVPLGLVIGFAAPLPGYFLHRLFPKVGFNYLNMSIICWHIGWLVTGINSAIISFLAVALWSQWYLRRYKPEWFLKYNYVLCAGLDGGTQVVVFIMTFVFFGASGKPIPFPNYWGNNANGNIDFCMTNPANNG</sequence>
<feature type="transmembrane region" description="Helical" evidence="9">
    <location>
        <begin position="596"/>
        <end position="615"/>
    </location>
</feature>
<comment type="subcellular location">
    <subcellularLocation>
        <location evidence="1">Membrane</location>
        <topology evidence="1">Multi-pass membrane protein</topology>
    </subcellularLocation>
</comment>
<evidence type="ECO:0000256" key="6">
    <source>
        <dbReference type="ARBA" id="ARBA00022927"/>
    </source>
</evidence>
<dbReference type="EMBL" id="FJOG01000018">
    <property type="protein sequence ID" value="CZR61506.1"/>
    <property type="molecule type" value="Genomic_DNA"/>
</dbReference>
<keyword evidence="8 9" id="KW-0472">Membrane</keyword>
<feature type="transmembrane region" description="Helical" evidence="9">
    <location>
        <begin position="742"/>
        <end position="766"/>
    </location>
</feature>
<keyword evidence="4 9" id="KW-0812">Transmembrane</keyword>
<feature type="transmembrane region" description="Helical" evidence="9">
    <location>
        <begin position="125"/>
        <end position="145"/>
    </location>
</feature>
<dbReference type="InterPro" id="IPR004648">
    <property type="entry name" value="Oligpept_transpt"/>
</dbReference>
<evidence type="ECO:0000256" key="8">
    <source>
        <dbReference type="ARBA" id="ARBA00023136"/>
    </source>
</evidence>
<dbReference type="InterPro" id="IPR004813">
    <property type="entry name" value="OPT"/>
</dbReference>
<evidence type="ECO:0000256" key="4">
    <source>
        <dbReference type="ARBA" id="ARBA00022692"/>
    </source>
</evidence>
<feature type="transmembrane region" description="Helical" evidence="9">
    <location>
        <begin position="308"/>
        <end position="329"/>
    </location>
</feature>
<feature type="transmembrane region" description="Helical" evidence="9">
    <location>
        <begin position="166"/>
        <end position="191"/>
    </location>
</feature>
<evidence type="ECO:0000256" key="5">
    <source>
        <dbReference type="ARBA" id="ARBA00022856"/>
    </source>
</evidence>
<comment type="similarity">
    <text evidence="2">Belongs to the oligopeptide OPT transporter family.</text>
</comment>
<dbReference type="AlphaFoldDB" id="A0A1L7X938"/>
<dbReference type="GO" id="GO:0035673">
    <property type="term" value="F:oligopeptide transmembrane transporter activity"/>
    <property type="evidence" value="ECO:0007669"/>
    <property type="project" value="InterPro"/>
</dbReference>
<evidence type="ECO:0000256" key="7">
    <source>
        <dbReference type="ARBA" id="ARBA00022989"/>
    </source>
</evidence>
<reference evidence="10 11" key="1">
    <citation type="submission" date="2016-03" db="EMBL/GenBank/DDBJ databases">
        <authorList>
            <person name="Ploux O."/>
        </authorList>
    </citation>
    <scope>NUCLEOTIDE SEQUENCE [LARGE SCALE GENOMIC DNA]</scope>
    <source>
        <strain evidence="10 11">UAMH 11012</strain>
    </source>
</reference>
<evidence type="ECO:0000313" key="10">
    <source>
        <dbReference type="EMBL" id="CZR61506.1"/>
    </source>
</evidence>
<feature type="transmembrane region" description="Helical" evidence="9">
    <location>
        <begin position="706"/>
        <end position="730"/>
    </location>
</feature>
<dbReference type="GO" id="GO:0015031">
    <property type="term" value="P:protein transport"/>
    <property type="evidence" value="ECO:0007669"/>
    <property type="project" value="UniProtKB-KW"/>
</dbReference>
<feature type="transmembrane region" description="Helical" evidence="9">
    <location>
        <begin position="488"/>
        <end position="506"/>
    </location>
</feature>
<feature type="transmembrane region" description="Helical" evidence="9">
    <location>
        <begin position="257"/>
        <end position="275"/>
    </location>
</feature>
<feature type="transmembrane region" description="Helical" evidence="9">
    <location>
        <begin position="513"/>
        <end position="533"/>
    </location>
</feature>
<evidence type="ECO:0000256" key="9">
    <source>
        <dbReference type="SAM" id="Phobius"/>
    </source>
</evidence>
<dbReference type="Pfam" id="PF03169">
    <property type="entry name" value="OPT"/>
    <property type="match status" value="1"/>
</dbReference>
<gene>
    <name evidence="10" type="ORF">PAC_11403</name>
</gene>
<keyword evidence="5" id="KW-0571">Peptide transport</keyword>
<keyword evidence="6" id="KW-0653">Protein transport</keyword>
<accession>A0A1L7X938</accession>
<dbReference type="NCBIfam" id="TIGR00728">
    <property type="entry name" value="OPT_sfam"/>
    <property type="match status" value="1"/>
</dbReference>
<dbReference type="OrthoDB" id="9986677at2759"/>
<proteinExistence type="inferred from homology"/>
<evidence type="ECO:0000256" key="3">
    <source>
        <dbReference type="ARBA" id="ARBA00022448"/>
    </source>
</evidence>
<dbReference type="Proteomes" id="UP000184330">
    <property type="component" value="Unassembled WGS sequence"/>
</dbReference>
<feature type="transmembrane region" description="Helical" evidence="9">
    <location>
        <begin position="197"/>
        <end position="219"/>
    </location>
</feature>
<feature type="transmembrane region" description="Helical" evidence="9">
    <location>
        <begin position="336"/>
        <end position="354"/>
    </location>
</feature>
<keyword evidence="7 9" id="KW-1133">Transmembrane helix</keyword>
<organism evidence="10 11">
    <name type="scientific">Phialocephala subalpina</name>
    <dbReference type="NCBI Taxonomy" id="576137"/>
    <lineage>
        <taxon>Eukaryota</taxon>
        <taxon>Fungi</taxon>
        <taxon>Dikarya</taxon>
        <taxon>Ascomycota</taxon>
        <taxon>Pezizomycotina</taxon>
        <taxon>Leotiomycetes</taxon>
        <taxon>Helotiales</taxon>
        <taxon>Mollisiaceae</taxon>
        <taxon>Phialocephala</taxon>
        <taxon>Phialocephala fortinii species complex</taxon>
    </lineage>
</organism>
<keyword evidence="3" id="KW-0813">Transport</keyword>
<name>A0A1L7X938_9HELO</name>
<evidence type="ECO:0000256" key="1">
    <source>
        <dbReference type="ARBA" id="ARBA00004141"/>
    </source>
</evidence>
<protein>
    <submittedName>
        <fullName evidence="10">Related to peptide transporter</fullName>
    </submittedName>
</protein>
<dbReference type="GO" id="GO:0016020">
    <property type="term" value="C:membrane"/>
    <property type="evidence" value="ECO:0007669"/>
    <property type="project" value="UniProtKB-SubCell"/>
</dbReference>
<evidence type="ECO:0000256" key="2">
    <source>
        <dbReference type="ARBA" id="ARBA00008807"/>
    </source>
</evidence>
<dbReference type="PANTHER" id="PTHR22601">
    <property type="entry name" value="ISP4 LIKE PROTEIN"/>
    <property type="match status" value="1"/>
</dbReference>